<dbReference type="GO" id="GO:0004252">
    <property type="term" value="F:serine-type endopeptidase activity"/>
    <property type="evidence" value="ECO:0007669"/>
    <property type="project" value="UniProtKB-EC"/>
</dbReference>
<comment type="caution">
    <text evidence="9">The sequence shown here is derived from an EMBL/GenBank/DDBJ whole genome shotgun (WGS) entry which is preliminary data.</text>
</comment>
<evidence type="ECO:0000256" key="8">
    <source>
        <dbReference type="RuleBase" id="RU003567"/>
    </source>
</evidence>
<feature type="active site" evidence="5">
    <location>
        <position position="172"/>
    </location>
</feature>
<accession>A0A830HMJ8</accession>
<dbReference type="NCBIfam" id="NF009205">
    <property type="entry name" value="PRK12553.1"/>
    <property type="match status" value="1"/>
</dbReference>
<dbReference type="PROSITE" id="PS00382">
    <property type="entry name" value="CLP_PROTEASE_HIS"/>
    <property type="match status" value="1"/>
</dbReference>
<dbReference type="FunFam" id="3.90.226.10:FF:000001">
    <property type="entry name" value="ATP-dependent Clp protease proteolytic subunit"/>
    <property type="match status" value="1"/>
</dbReference>
<dbReference type="HAMAP" id="MF_00444">
    <property type="entry name" value="ClpP"/>
    <property type="match status" value="1"/>
</dbReference>
<dbReference type="Proteomes" id="UP000660262">
    <property type="component" value="Unassembled WGS sequence"/>
</dbReference>
<dbReference type="GO" id="GO:0009534">
    <property type="term" value="C:chloroplast thylakoid"/>
    <property type="evidence" value="ECO:0007669"/>
    <property type="project" value="UniProtKB-ARBA"/>
</dbReference>
<organism evidence="9 10">
    <name type="scientific">Pycnococcus provasolii</name>
    <dbReference type="NCBI Taxonomy" id="41880"/>
    <lineage>
        <taxon>Eukaryota</taxon>
        <taxon>Viridiplantae</taxon>
        <taxon>Chlorophyta</taxon>
        <taxon>Pseudoscourfieldiophyceae</taxon>
        <taxon>Pseudoscourfieldiales</taxon>
        <taxon>Pycnococcaceae</taxon>
        <taxon>Pycnococcus</taxon>
    </lineage>
</organism>
<dbReference type="PROSITE" id="PS00381">
    <property type="entry name" value="CLP_PROTEASE_SER"/>
    <property type="match status" value="1"/>
</dbReference>
<dbReference type="GO" id="GO:0004176">
    <property type="term" value="F:ATP-dependent peptidase activity"/>
    <property type="evidence" value="ECO:0007669"/>
    <property type="project" value="InterPro"/>
</dbReference>
<dbReference type="NCBIfam" id="NF001368">
    <property type="entry name" value="PRK00277.1"/>
    <property type="match status" value="1"/>
</dbReference>
<keyword evidence="2 7" id="KW-0645">Protease</keyword>
<keyword evidence="3 7" id="KW-0378">Hydrolase</keyword>
<feature type="active site" evidence="6">
    <location>
        <position position="197"/>
    </location>
</feature>
<dbReference type="GO" id="GO:0009840">
    <property type="term" value="C:chloroplastic endopeptidase Clp complex"/>
    <property type="evidence" value="ECO:0007669"/>
    <property type="project" value="UniProtKB-ARBA"/>
</dbReference>
<dbReference type="InterPro" id="IPR001907">
    <property type="entry name" value="ClpP"/>
</dbReference>
<dbReference type="PRINTS" id="PR00127">
    <property type="entry name" value="CLPPROTEASEP"/>
</dbReference>
<dbReference type="InterPro" id="IPR033135">
    <property type="entry name" value="ClpP_His_AS"/>
</dbReference>
<dbReference type="GO" id="GO:0006515">
    <property type="term" value="P:protein quality control for misfolded or incompletely synthesized proteins"/>
    <property type="evidence" value="ECO:0007669"/>
    <property type="project" value="TreeGrafter"/>
</dbReference>
<dbReference type="Gene3D" id="3.90.226.10">
    <property type="entry name" value="2-enoyl-CoA Hydratase, Chain A, domain 1"/>
    <property type="match status" value="1"/>
</dbReference>
<evidence type="ECO:0000256" key="3">
    <source>
        <dbReference type="ARBA" id="ARBA00022801"/>
    </source>
</evidence>
<dbReference type="PANTHER" id="PTHR10381">
    <property type="entry name" value="ATP-DEPENDENT CLP PROTEASE PROTEOLYTIC SUBUNIT"/>
    <property type="match status" value="1"/>
</dbReference>
<evidence type="ECO:0000256" key="2">
    <source>
        <dbReference type="ARBA" id="ARBA00022670"/>
    </source>
</evidence>
<proteinExistence type="inferred from homology"/>
<evidence type="ECO:0000313" key="10">
    <source>
        <dbReference type="Proteomes" id="UP000660262"/>
    </source>
</evidence>
<evidence type="ECO:0000256" key="5">
    <source>
        <dbReference type="PROSITE-ProRule" id="PRU10085"/>
    </source>
</evidence>
<reference evidence="9" key="1">
    <citation type="submission" date="2020-10" db="EMBL/GenBank/DDBJ databases">
        <title>Unveiling of a novel bifunctional photoreceptor, Dualchrome1, isolated from a cosmopolitan green alga.</title>
        <authorList>
            <person name="Suzuki S."/>
            <person name="Kawachi M."/>
        </authorList>
    </citation>
    <scope>NUCLEOTIDE SEQUENCE</scope>
    <source>
        <strain evidence="9">NIES 2893</strain>
    </source>
</reference>
<evidence type="ECO:0000256" key="1">
    <source>
        <dbReference type="ARBA" id="ARBA00007039"/>
    </source>
</evidence>
<dbReference type="EC" id="3.4.21.92" evidence="7"/>
<name>A0A830HMJ8_9CHLO</name>
<dbReference type="Pfam" id="PF00574">
    <property type="entry name" value="CLP_protease"/>
    <property type="match status" value="1"/>
</dbReference>
<dbReference type="CDD" id="cd07017">
    <property type="entry name" value="S14_ClpP_2"/>
    <property type="match status" value="1"/>
</dbReference>
<dbReference type="AlphaFoldDB" id="A0A830HMJ8"/>
<dbReference type="SUPFAM" id="SSF52096">
    <property type="entry name" value="ClpP/crotonase"/>
    <property type="match status" value="1"/>
</dbReference>
<dbReference type="PANTHER" id="PTHR10381:SF11">
    <property type="entry name" value="ATP-DEPENDENT CLP PROTEASE PROTEOLYTIC SUBUNIT, MITOCHONDRIAL"/>
    <property type="match status" value="1"/>
</dbReference>
<keyword evidence="10" id="KW-1185">Reference proteome</keyword>
<keyword evidence="4 7" id="KW-0720">Serine protease</keyword>
<dbReference type="InterPro" id="IPR018215">
    <property type="entry name" value="ClpP_Ser_AS"/>
</dbReference>
<dbReference type="InterPro" id="IPR023562">
    <property type="entry name" value="ClpP/TepA"/>
</dbReference>
<dbReference type="EMBL" id="BNJQ01000015">
    <property type="protein sequence ID" value="GHP07010.1"/>
    <property type="molecule type" value="Genomic_DNA"/>
</dbReference>
<evidence type="ECO:0000256" key="6">
    <source>
        <dbReference type="PROSITE-ProRule" id="PRU10086"/>
    </source>
</evidence>
<dbReference type="OrthoDB" id="2017408at2759"/>
<sequence>MVLARSCSSVLSSISVLTSLASPLSVLLNNARSSASRGALKLALETPTTPTLPSRFVSTEVFPPHSQSGTDVRALGLVPVVISNTPGGERAFDIYSRLLKERIVCVNGPIDDTTSASVVAQLLFLESEDARSPVSMYINSPGGSVTAGLAIYDAMQYIASPVSTLCLGQACSMASLLLAGGTPGERRSLPNARVMVHQPSGGAQGTAADVFIAAEEIIKVRARLNDLYVDHTKQTLEQVERAMERDTFLTAEQACEFGLVDEVIQPRKKRRADEPKEATAG</sequence>
<dbReference type="InterPro" id="IPR029045">
    <property type="entry name" value="ClpP/crotonase-like_dom_sf"/>
</dbReference>
<evidence type="ECO:0000256" key="7">
    <source>
        <dbReference type="RuleBase" id="RU000549"/>
    </source>
</evidence>
<comment type="similarity">
    <text evidence="1 8">Belongs to the peptidase S14 family.</text>
</comment>
<evidence type="ECO:0000313" key="9">
    <source>
        <dbReference type="EMBL" id="GHP07010.1"/>
    </source>
</evidence>
<dbReference type="GO" id="GO:0051117">
    <property type="term" value="F:ATPase binding"/>
    <property type="evidence" value="ECO:0007669"/>
    <property type="project" value="TreeGrafter"/>
</dbReference>
<evidence type="ECO:0000256" key="4">
    <source>
        <dbReference type="ARBA" id="ARBA00022825"/>
    </source>
</evidence>
<gene>
    <name evidence="9" type="ORF">PPROV_000575300</name>
</gene>
<protein>
    <recommendedName>
        <fullName evidence="8">ATP-dependent Clp protease proteolytic subunit</fullName>
        <ecNumber evidence="7">3.4.21.92</ecNumber>
    </recommendedName>
</protein>